<dbReference type="InterPro" id="IPR021251">
    <property type="entry name" value="DUF2793"/>
</dbReference>
<proteinExistence type="predicted"/>
<organism evidence="1 2">
    <name type="scientific">Sagittula marina</name>
    <dbReference type="NCBI Taxonomy" id="943940"/>
    <lineage>
        <taxon>Bacteria</taxon>
        <taxon>Pseudomonadati</taxon>
        <taxon>Pseudomonadota</taxon>
        <taxon>Alphaproteobacteria</taxon>
        <taxon>Rhodobacterales</taxon>
        <taxon>Roseobacteraceae</taxon>
        <taxon>Sagittula</taxon>
    </lineage>
</organism>
<dbReference type="RefSeq" id="WP_183970119.1">
    <property type="nucleotide sequence ID" value="NZ_BAABBZ010000052.1"/>
</dbReference>
<accession>A0A7W6GUN1</accession>
<sequence length="354" mass="36821">MSDVSAVLSLPYLLPAQAQKHVTHNEALARLDVAVQLAVVARDETAPPFGASTGDRYLVPIGASGDWAAHVGEIALWDQNMWVYHTPITGWRALVLAEDVEVLFDGTDWQVIPVESATVGVNTSADATNRLSVSSTATLLTHEGAGHQIKVNKATAGDTASLLFQTGWAGRAEMGTAGSDAFAIKVSADGAAWTTAMSFDPASGVVSGGAVMATPTDTGTGKLARADYAYGPGNLLGAVAQSGGTPTGAVIERGSDANGTWVRFADGTQICWSPQVTVNVTTTAGAIYRSSVTTWTYPKAFTVAPALMQGRQNHSTSYWTVPGITTPTTGEACAMSYQSTTGRAINLVAIGRWV</sequence>
<dbReference type="EMBL" id="JACIEJ010000020">
    <property type="protein sequence ID" value="MBB3988355.1"/>
    <property type="molecule type" value="Genomic_DNA"/>
</dbReference>
<comment type="caution">
    <text evidence="1">The sequence shown here is derived from an EMBL/GenBank/DDBJ whole genome shotgun (WGS) entry which is preliminary data.</text>
</comment>
<evidence type="ECO:0000313" key="2">
    <source>
        <dbReference type="Proteomes" id="UP000541426"/>
    </source>
</evidence>
<reference evidence="1 2" key="1">
    <citation type="submission" date="2020-08" db="EMBL/GenBank/DDBJ databases">
        <title>Genomic Encyclopedia of Type Strains, Phase IV (KMG-IV): sequencing the most valuable type-strain genomes for metagenomic binning, comparative biology and taxonomic classification.</title>
        <authorList>
            <person name="Goeker M."/>
        </authorList>
    </citation>
    <scope>NUCLEOTIDE SEQUENCE [LARGE SCALE GENOMIC DNA]</scope>
    <source>
        <strain evidence="1 2">DSM 102235</strain>
    </source>
</reference>
<name>A0A7W6GUN1_9RHOB</name>
<evidence type="ECO:0008006" key="3">
    <source>
        <dbReference type="Google" id="ProtNLM"/>
    </source>
</evidence>
<dbReference type="Proteomes" id="UP000541426">
    <property type="component" value="Unassembled WGS sequence"/>
</dbReference>
<dbReference type="AlphaFoldDB" id="A0A7W6GUN1"/>
<keyword evidence="2" id="KW-1185">Reference proteome</keyword>
<dbReference type="Pfam" id="PF10983">
    <property type="entry name" value="DUF2793"/>
    <property type="match status" value="1"/>
</dbReference>
<protein>
    <recommendedName>
        <fullName evidence="3">DUF2793 domain-containing protein</fullName>
    </recommendedName>
</protein>
<gene>
    <name evidence="1" type="ORF">GGQ68_004712</name>
</gene>
<evidence type="ECO:0000313" key="1">
    <source>
        <dbReference type="EMBL" id="MBB3988355.1"/>
    </source>
</evidence>